<sequence length="54" mass="5679">MRVGFGLEAAAKAREALTPAARAEGLDPQAVRGGMRWLLLLGKAFAAEGWTPPT</sequence>
<reference evidence="2" key="1">
    <citation type="journal article" date="2014" name="Int. J. Syst. Evol. Microbiol.">
        <title>Complete genome of a new Firmicutes species belonging to the dominant human colonic microbiota ('Ruminococcus bicirculans') reveals two chromosomes and a selective capacity to utilize plant glucans.</title>
        <authorList>
            <consortium name="NISC Comparative Sequencing Program"/>
            <person name="Wegmann U."/>
            <person name="Louis P."/>
            <person name="Goesmann A."/>
            <person name="Henrissat B."/>
            <person name="Duncan S.H."/>
            <person name="Flint H.J."/>
        </authorList>
    </citation>
    <scope>NUCLEOTIDE SEQUENCE</scope>
    <source>
        <strain evidence="2">NBRC 107715</strain>
    </source>
</reference>
<reference evidence="1 3" key="3">
    <citation type="submission" date="2019-07" db="EMBL/GenBank/DDBJ databases">
        <title>Whole genome shotgun sequence of Methylobacterium oxalidis NBRC 107715.</title>
        <authorList>
            <person name="Hosoyama A."/>
            <person name="Uohara A."/>
            <person name="Ohji S."/>
            <person name="Ichikawa N."/>
        </authorList>
    </citation>
    <scope>NUCLEOTIDE SEQUENCE [LARGE SCALE GENOMIC DNA]</scope>
    <source>
        <strain evidence="1 3">NBRC 107715</strain>
    </source>
</reference>
<dbReference type="Proteomes" id="UP001156856">
    <property type="component" value="Unassembled WGS sequence"/>
</dbReference>
<dbReference type="EMBL" id="BJZU01000044">
    <property type="protein sequence ID" value="GEP04391.1"/>
    <property type="molecule type" value="Genomic_DNA"/>
</dbReference>
<reference evidence="2" key="4">
    <citation type="submission" date="2023-01" db="EMBL/GenBank/DDBJ databases">
        <title>Draft genome sequence of Methylobacterium oxalidis strain NBRC 107715.</title>
        <authorList>
            <person name="Sun Q."/>
            <person name="Mori K."/>
        </authorList>
    </citation>
    <scope>NUCLEOTIDE SEQUENCE</scope>
    <source>
        <strain evidence="2">NBRC 107715</strain>
    </source>
</reference>
<dbReference type="AlphaFoldDB" id="A0A512J375"/>
<gene>
    <name evidence="2" type="ORF">GCM10007888_11440</name>
    <name evidence="1" type="ORF">MOX02_24290</name>
</gene>
<dbReference type="EMBL" id="BSPK01000017">
    <property type="protein sequence ID" value="GLS62763.1"/>
    <property type="molecule type" value="Genomic_DNA"/>
</dbReference>
<organism evidence="1 3">
    <name type="scientific">Methylobacterium oxalidis</name>
    <dbReference type="NCBI Taxonomy" id="944322"/>
    <lineage>
        <taxon>Bacteria</taxon>
        <taxon>Pseudomonadati</taxon>
        <taxon>Pseudomonadota</taxon>
        <taxon>Alphaproteobacteria</taxon>
        <taxon>Hyphomicrobiales</taxon>
        <taxon>Methylobacteriaceae</taxon>
        <taxon>Methylobacterium</taxon>
    </lineage>
</organism>
<evidence type="ECO:0000313" key="1">
    <source>
        <dbReference type="EMBL" id="GEP04391.1"/>
    </source>
</evidence>
<evidence type="ECO:0000313" key="4">
    <source>
        <dbReference type="Proteomes" id="UP001156856"/>
    </source>
</evidence>
<evidence type="ECO:0000313" key="3">
    <source>
        <dbReference type="Proteomes" id="UP000321960"/>
    </source>
</evidence>
<keyword evidence="4" id="KW-1185">Reference proteome</keyword>
<reference evidence="4" key="2">
    <citation type="journal article" date="2019" name="Int. J. Syst. Evol. Microbiol.">
        <title>The Global Catalogue of Microorganisms (GCM) 10K type strain sequencing project: providing services to taxonomists for standard genome sequencing and annotation.</title>
        <authorList>
            <consortium name="The Broad Institute Genomics Platform"/>
            <consortium name="The Broad Institute Genome Sequencing Center for Infectious Disease"/>
            <person name="Wu L."/>
            <person name="Ma J."/>
        </authorList>
    </citation>
    <scope>NUCLEOTIDE SEQUENCE [LARGE SCALE GENOMIC DNA]</scope>
    <source>
        <strain evidence="4">NBRC 107715</strain>
    </source>
</reference>
<dbReference type="Proteomes" id="UP000321960">
    <property type="component" value="Unassembled WGS sequence"/>
</dbReference>
<proteinExistence type="predicted"/>
<protein>
    <submittedName>
        <fullName evidence="1">Uncharacterized protein</fullName>
    </submittedName>
</protein>
<name>A0A512J375_9HYPH</name>
<accession>A0A512J375</accession>
<comment type="caution">
    <text evidence="1">The sequence shown here is derived from an EMBL/GenBank/DDBJ whole genome shotgun (WGS) entry which is preliminary data.</text>
</comment>
<evidence type="ECO:0000313" key="2">
    <source>
        <dbReference type="EMBL" id="GLS62763.1"/>
    </source>
</evidence>